<dbReference type="RefSeq" id="WP_003863631.1">
    <property type="nucleotide sequence ID" value="NZ_CP011309.1"/>
</dbReference>
<dbReference type="AlphaFoldDB" id="A0A0F6Z4W3"/>
<dbReference type="SUPFAM" id="SSF52833">
    <property type="entry name" value="Thioredoxin-like"/>
    <property type="match status" value="1"/>
</dbReference>
<evidence type="ECO:0000313" key="2">
    <source>
        <dbReference type="Proteomes" id="UP000034037"/>
    </source>
</evidence>
<protein>
    <submittedName>
        <fullName evidence="1">Thioredoxin</fullName>
    </submittedName>
</protein>
<dbReference type="Gene3D" id="3.40.30.10">
    <property type="entry name" value="Glutaredoxin"/>
    <property type="match status" value="1"/>
</dbReference>
<gene>
    <name evidence="1" type="ORF">YH66_03765</name>
</gene>
<name>A0A0F6Z4W3_9CORY</name>
<organism evidence="1 2">
    <name type="scientific">[Brevibacterium] flavum</name>
    <dbReference type="NCBI Taxonomy" id="92706"/>
    <lineage>
        <taxon>Bacteria</taxon>
        <taxon>Bacillati</taxon>
        <taxon>Actinomycetota</taxon>
        <taxon>Actinomycetes</taxon>
        <taxon>Mycobacteriales</taxon>
        <taxon>Corynebacteriaceae</taxon>
        <taxon>Corynebacterium</taxon>
    </lineage>
</organism>
<reference evidence="1 2" key="1">
    <citation type="submission" date="2015-04" db="EMBL/GenBank/DDBJ databases">
        <title>Complete Genome Sequence of Brevibacterium flavum ATCC 15168.</title>
        <authorList>
            <person name="Ahn J."/>
            <person name="Park G."/>
            <person name="Jeon W."/>
            <person name="Jang Y."/>
            <person name="Jang M."/>
            <person name="Lee H."/>
            <person name="Lee H."/>
        </authorList>
    </citation>
    <scope>NUCLEOTIDE SEQUENCE [LARGE SCALE GENOMIC DNA]</scope>
    <source>
        <strain evidence="1 2">ATCC 15168</strain>
    </source>
</reference>
<sequence>MMDYAHDSCSPTLRRDLEVTGQVQPEKAVDLAASYEGKVAAITKVTSSNMEHAITQASKAKEVVVLIGHSLLPTFQDLEKDILHFQAGNKGRFSVAIVDPDRSADVVARFRPKQIPVAYVVKDGASIAEFNSLNKEPVAQWLDHFVSRETISNEKEGDVDKQIDPRLWRAAELVNAGDFRAALALYEQLPQDATVKRAHAAVSVLARMSVVDRGEDPIEKSRRDPDDVNKALAAADMYVLLDQPDTALAHLAALLPKPEAARRIVELLNLFDPLDLVALEIRAQVANAMS</sequence>
<keyword evidence="2" id="KW-1185">Reference proteome</keyword>
<dbReference type="PATRIC" id="fig|92706.3.peg.776"/>
<dbReference type="HOGENOM" id="CLU_046120_0_1_11"/>
<evidence type="ECO:0000313" key="1">
    <source>
        <dbReference type="EMBL" id="AKF26733.1"/>
    </source>
</evidence>
<dbReference type="InterPro" id="IPR036249">
    <property type="entry name" value="Thioredoxin-like_sf"/>
</dbReference>
<accession>A0A0F6Z4W3</accession>
<proteinExistence type="predicted"/>
<dbReference type="Proteomes" id="UP000034037">
    <property type="component" value="Chromosome"/>
</dbReference>
<dbReference type="EMBL" id="CP011309">
    <property type="protein sequence ID" value="AKF26733.1"/>
    <property type="molecule type" value="Genomic_DNA"/>
</dbReference>